<dbReference type="HOGENOM" id="CLU_536748_0_0_1"/>
<dbReference type="EnsemblMetazoa" id="tetur11g04720.1">
    <property type="protein sequence ID" value="tetur11g04720.1"/>
    <property type="gene ID" value="tetur11g04720"/>
</dbReference>
<organism evidence="2 3">
    <name type="scientific">Tetranychus urticae</name>
    <name type="common">Two-spotted spider mite</name>
    <dbReference type="NCBI Taxonomy" id="32264"/>
    <lineage>
        <taxon>Eukaryota</taxon>
        <taxon>Metazoa</taxon>
        <taxon>Ecdysozoa</taxon>
        <taxon>Arthropoda</taxon>
        <taxon>Chelicerata</taxon>
        <taxon>Arachnida</taxon>
        <taxon>Acari</taxon>
        <taxon>Acariformes</taxon>
        <taxon>Trombidiformes</taxon>
        <taxon>Prostigmata</taxon>
        <taxon>Eleutherengona</taxon>
        <taxon>Raphignathae</taxon>
        <taxon>Tetranychoidea</taxon>
        <taxon>Tetranychidae</taxon>
        <taxon>Tetranychus</taxon>
    </lineage>
</organism>
<protein>
    <submittedName>
        <fullName evidence="2">Uncharacterized protein</fullName>
    </submittedName>
</protein>
<dbReference type="OMA" id="WTQPECK"/>
<evidence type="ECO:0000313" key="3">
    <source>
        <dbReference type="Proteomes" id="UP000015104"/>
    </source>
</evidence>
<evidence type="ECO:0000313" key="2">
    <source>
        <dbReference type="EnsemblMetazoa" id="tetur11g04720.1"/>
    </source>
</evidence>
<dbReference type="EMBL" id="CAEY01000075">
    <property type="status" value="NOT_ANNOTATED_CDS"/>
    <property type="molecule type" value="Genomic_DNA"/>
</dbReference>
<reference evidence="2" key="2">
    <citation type="submission" date="2015-06" db="UniProtKB">
        <authorList>
            <consortium name="EnsemblMetazoa"/>
        </authorList>
    </citation>
    <scope>IDENTIFICATION</scope>
</reference>
<gene>
    <name evidence="2" type="primary">107364151</name>
</gene>
<name>T1KHK5_TETUR</name>
<keyword evidence="3" id="KW-1185">Reference proteome</keyword>
<dbReference type="Proteomes" id="UP000015104">
    <property type="component" value="Unassembled WGS sequence"/>
</dbReference>
<accession>T1KHK5</accession>
<dbReference type="AlphaFoldDB" id="T1KHK5"/>
<sequence>MDQFKVSIIVIITLFPFYYRHVTSGHQIELISATSIYPCLDTYDILVNVGSGLTGHPSSSANLSSSHDQMIELIRVYSTNDPSLHLRQYYYLKEFKVPFNRLIKISCTFFNPETKYYCFSYVSMHKINSSIALWTQPECKFTLDNLKPSHGSYESHHIKDVSSNVSQAFNSEVNIKTNNSTTTNGQYQFAILSNHGPSYRFTSAAHETSNDYKKSDLTKRPTSLTISYLPLKLVKCRCSHLIAYHLHKPELGTNITVNQLNHSSSFLLEIFPCSKSDTLCNNSTQPLVKSIFPSADSEPLCLVNLTRSRIKLSLQIVKSLSCDTISSSAPRHAQPFNQQSQLPIIRDGLFAIDPQLEVTSESTNTHQLESSFLRIETPTNRYYLIHVTLIDSTDVGSGNFFTSFIAFFSSFQLIWLALIALTSFIVISILIFLCIYLIVPIHRKLKVQILLLDDLANTSTSFVDASSLEQFDFDESGSLEMDYYDYEMHSTTKGSTEKLSKSSDSVIK</sequence>
<evidence type="ECO:0000256" key="1">
    <source>
        <dbReference type="SAM" id="Phobius"/>
    </source>
</evidence>
<feature type="transmembrane region" description="Helical" evidence="1">
    <location>
        <begin position="413"/>
        <end position="439"/>
    </location>
</feature>
<keyword evidence="1" id="KW-0472">Membrane</keyword>
<keyword evidence="1" id="KW-1133">Transmembrane helix</keyword>
<dbReference type="KEGG" id="tut:107364151"/>
<reference evidence="3" key="1">
    <citation type="submission" date="2011-08" db="EMBL/GenBank/DDBJ databases">
        <authorList>
            <person name="Rombauts S."/>
        </authorList>
    </citation>
    <scope>NUCLEOTIDE SEQUENCE</scope>
    <source>
        <strain evidence="3">London</strain>
    </source>
</reference>
<dbReference type="OrthoDB" id="10665743at2759"/>
<proteinExistence type="predicted"/>
<keyword evidence="1" id="KW-0812">Transmembrane</keyword>